<evidence type="ECO:0000259" key="1">
    <source>
        <dbReference type="PROSITE" id="PS50225"/>
    </source>
</evidence>
<keyword evidence="4" id="KW-1185">Reference proteome</keyword>
<reference evidence="3 4" key="1">
    <citation type="journal article" date="2021" name="Elife">
        <title>Chloroplast acquisition without the gene transfer in kleptoplastic sea slugs, Plakobranchus ocellatus.</title>
        <authorList>
            <person name="Maeda T."/>
            <person name="Takahashi S."/>
            <person name="Yoshida T."/>
            <person name="Shimamura S."/>
            <person name="Takaki Y."/>
            <person name="Nagai Y."/>
            <person name="Toyoda A."/>
            <person name="Suzuki Y."/>
            <person name="Arimoto A."/>
            <person name="Ishii H."/>
            <person name="Satoh N."/>
            <person name="Nishiyama T."/>
            <person name="Hasebe M."/>
            <person name="Maruyama T."/>
            <person name="Minagawa J."/>
            <person name="Obokata J."/>
            <person name="Shigenobu S."/>
        </authorList>
    </citation>
    <scope>NUCLEOTIDE SEQUENCE [LARGE SCALE GENOMIC DNA]</scope>
</reference>
<dbReference type="AlphaFoldDB" id="A0AAV4AJ82"/>
<dbReference type="InterPro" id="IPR036036">
    <property type="entry name" value="SOCS_box-like_dom_sf"/>
</dbReference>
<dbReference type="PANTHER" id="PTHR12429:SF8">
    <property type="entry name" value="NEURALIZED-LIKE PROTEIN 2"/>
    <property type="match status" value="1"/>
</dbReference>
<feature type="domain" description="SOCS box" evidence="1">
    <location>
        <begin position="281"/>
        <end position="315"/>
    </location>
</feature>
<organism evidence="3 4">
    <name type="scientific">Plakobranchus ocellatus</name>
    <dbReference type="NCBI Taxonomy" id="259542"/>
    <lineage>
        <taxon>Eukaryota</taxon>
        <taxon>Metazoa</taxon>
        <taxon>Spiralia</taxon>
        <taxon>Lophotrochozoa</taxon>
        <taxon>Mollusca</taxon>
        <taxon>Gastropoda</taxon>
        <taxon>Heterobranchia</taxon>
        <taxon>Euthyneura</taxon>
        <taxon>Panpulmonata</taxon>
        <taxon>Sacoglossa</taxon>
        <taxon>Placobranchoidea</taxon>
        <taxon>Plakobranchidae</taxon>
        <taxon>Plakobranchus</taxon>
    </lineage>
</organism>
<dbReference type="PANTHER" id="PTHR12429">
    <property type="entry name" value="NEURALIZED"/>
    <property type="match status" value="1"/>
</dbReference>
<name>A0AAV4AJ82_9GAST</name>
<dbReference type="PROSITE" id="PS51065">
    <property type="entry name" value="NHR"/>
    <property type="match status" value="1"/>
</dbReference>
<feature type="domain" description="NHR" evidence="2">
    <location>
        <begin position="39"/>
        <end position="198"/>
    </location>
</feature>
<comment type="caution">
    <text evidence="3">The sequence shown here is derived from an EMBL/GenBank/DDBJ whole genome shotgun (WGS) entry which is preliminary data.</text>
</comment>
<evidence type="ECO:0000313" key="4">
    <source>
        <dbReference type="Proteomes" id="UP000735302"/>
    </source>
</evidence>
<dbReference type="Pfam" id="PF07177">
    <property type="entry name" value="Neuralized"/>
    <property type="match status" value="1"/>
</dbReference>
<evidence type="ECO:0000313" key="3">
    <source>
        <dbReference type="EMBL" id="GFO07052.1"/>
    </source>
</evidence>
<dbReference type="PROSITE" id="PS50225">
    <property type="entry name" value="SOCS"/>
    <property type="match status" value="1"/>
</dbReference>
<dbReference type="InterPro" id="IPR043136">
    <property type="entry name" value="B30.2/SPRY_sf"/>
</dbReference>
<dbReference type="InterPro" id="IPR006573">
    <property type="entry name" value="NHR_dom"/>
</dbReference>
<proteinExistence type="predicted"/>
<dbReference type="EMBL" id="BLXT01003831">
    <property type="protein sequence ID" value="GFO07052.1"/>
    <property type="molecule type" value="Genomic_DNA"/>
</dbReference>
<dbReference type="InterPro" id="IPR037962">
    <property type="entry name" value="Neuralized"/>
</dbReference>
<dbReference type="Gene3D" id="2.60.120.920">
    <property type="match status" value="1"/>
</dbReference>
<dbReference type="GO" id="GO:0035556">
    <property type="term" value="P:intracellular signal transduction"/>
    <property type="evidence" value="ECO:0007669"/>
    <property type="project" value="InterPro"/>
</dbReference>
<evidence type="ECO:0000259" key="2">
    <source>
        <dbReference type="PROSITE" id="PS51065"/>
    </source>
</evidence>
<dbReference type="InterPro" id="IPR001496">
    <property type="entry name" value="SOCS_box"/>
</dbReference>
<dbReference type="GO" id="GO:0061630">
    <property type="term" value="F:ubiquitin protein ligase activity"/>
    <property type="evidence" value="ECO:0007669"/>
    <property type="project" value="TreeGrafter"/>
</dbReference>
<gene>
    <name evidence="3" type="ORF">PoB_003355700</name>
</gene>
<dbReference type="SMART" id="SM00588">
    <property type="entry name" value="NEUZ"/>
    <property type="match status" value="1"/>
</dbReference>
<sequence>MSANSYNLVVYNLYKVQAREYPLQQDVKYFNLKPGAMPVRRFHKSHGQNIRLLQDNTTAHREQSFAHALVFSEKPLQPGEIFLVEIEKTERGWSGHMRIGLTEVDPAKQENGLPQYALPDLAQLGRCWVSAVTKSRNRLQYHSSERARSSLPAPYTSVLGNNEVISTACGRVRRSMLQPSYALFRSTFANNGNGQTSHDGEEPSLKAAKKLLVATDVGSRIGVMYCPDETGIFARMHFIINGEDQGPSEELIPISEDSAPLFAVVDVYGTTKQIRLIELYKVSSLQNACRDLILQITPQHQLPMLPLPQKVIHFLCDGDNS</sequence>
<accession>A0AAV4AJ82</accession>
<protein>
    <submittedName>
        <fullName evidence="3">Nucleoporin seh1</fullName>
    </submittedName>
</protein>
<dbReference type="SUPFAM" id="SSF158235">
    <property type="entry name" value="SOCS box-like"/>
    <property type="match status" value="1"/>
</dbReference>
<dbReference type="Proteomes" id="UP000735302">
    <property type="component" value="Unassembled WGS sequence"/>
</dbReference>
<dbReference type="CDD" id="cd12887">
    <property type="entry name" value="SPRY_NHR_like"/>
    <property type="match status" value="1"/>
</dbReference>